<accession>A0A5C5Z421</accession>
<dbReference type="Proteomes" id="UP000315010">
    <property type="component" value="Unassembled WGS sequence"/>
</dbReference>
<dbReference type="SUPFAM" id="SSF53649">
    <property type="entry name" value="Alkaline phosphatase-like"/>
    <property type="match status" value="1"/>
</dbReference>
<dbReference type="EMBL" id="SJPJ01000001">
    <property type="protein sequence ID" value="TWT82129.1"/>
    <property type="molecule type" value="Genomic_DNA"/>
</dbReference>
<dbReference type="RefSeq" id="WP_146398439.1">
    <property type="nucleotide sequence ID" value="NZ_SJPJ01000001.1"/>
</dbReference>
<dbReference type="InterPro" id="IPR017850">
    <property type="entry name" value="Alkaline_phosphatase_core_sf"/>
</dbReference>
<keyword evidence="2" id="KW-1185">Reference proteome</keyword>
<evidence type="ECO:0008006" key="3">
    <source>
        <dbReference type="Google" id="ProtNLM"/>
    </source>
</evidence>
<protein>
    <recommendedName>
        <fullName evidence="3">DUF1501 domain-containing protein</fullName>
    </recommendedName>
</protein>
<comment type="caution">
    <text evidence="1">The sequence shown here is derived from an EMBL/GenBank/DDBJ whole genome shotgun (WGS) entry which is preliminary data.</text>
</comment>
<organism evidence="1 2">
    <name type="scientific">Novipirellula herctigrandis</name>
    <dbReference type="NCBI Taxonomy" id="2527986"/>
    <lineage>
        <taxon>Bacteria</taxon>
        <taxon>Pseudomonadati</taxon>
        <taxon>Planctomycetota</taxon>
        <taxon>Planctomycetia</taxon>
        <taxon>Pirellulales</taxon>
        <taxon>Pirellulaceae</taxon>
        <taxon>Novipirellula</taxon>
    </lineage>
</organism>
<reference evidence="1 2" key="1">
    <citation type="submission" date="2019-02" db="EMBL/GenBank/DDBJ databases">
        <title>Deep-cultivation of Planctomycetes and their phenomic and genomic characterization uncovers novel biology.</title>
        <authorList>
            <person name="Wiegand S."/>
            <person name="Jogler M."/>
            <person name="Boedeker C."/>
            <person name="Pinto D."/>
            <person name="Vollmers J."/>
            <person name="Rivas-Marin E."/>
            <person name="Kohn T."/>
            <person name="Peeters S.H."/>
            <person name="Heuer A."/>
            <person name="Rast P."/>
            <person name="Oberbeckmann S."/>
            <person name="Bunk B."/>
            <person name="Jeske O."/>
            <person name="Meyerdierks A."/>
            <person name="Storesund J.E."/>
            <person name="Kallscheuer N."/>
            <person name="Luecker S."/>
            <person name="Lage O.M."/>
            <person name="Pohl T."/>
            <person name="Merkel B.J."/>
            <person name="Hornburger P."/>
            <person name="Mueller R.-W."/>
            <person name="Bruemmer F."/>
            <person name="Labrenz M."/>
            <person name="Spormann A.M."/>
            <person name="Op Den Camp H."/>
            <person name="Overmann J."/>
            <person name="Amann R."/>
            <person name="Jetten M.S.M."/>
            <person name="Mascher T."/>
            <person name="Medema M.H."/>
            <person name="Devos D.P."/>
            <person name="Kaster A.-K."/>
            <person name="Ovreas L."/>
            <person name="Rohde M."/>
            <person name="Galperin M.Y."/>
            <person name="Jogler C."/>
        </authorList>
    </citation>
    <scope>NUCLEOTIDE SEQUENCE [LARGE SCALE GENOMIC DNA]</scope>
    <source>
        <strain evidence="1 2">CA13</strain>
    </source>
</reference>
<proteinExistence type="predicted"/>
<dbReference type="Pfam" id="PF07394">
    <property type="entry name" value="DUF1501"/>
    <property type="match status" value="1"/>
</dbReference>
<sequence>MNLSGKASAATPSLCDYAAHFSRRTLLGAGASGLMMSQIAHALAMADEKGVTDPKRPLSVILLWLEGGPSQLETFDPHPGTAIGGDVKAIPTSARNIQIADTLPRVAEQMHLASLVRSVTSKEGDHQRAVYNIKTGYRPATTIVHPSIGAALCHSSPSLSDIPRHISIVPGGSPGRGGYLGAAFDAFKIGDPAGKVPDIRRRVDEDRYERRLDDLYDVVESEFRRGRLANLEKERTLHTTATDAALKMMSSDQLDAFDVSSEPKDVLSRFGDHAFGRGCLAATRLLDAGARCVEVTLSGWDSHINNHSLQSSACEKLDPALASLLERLKERDMLETTLVVCGGEFGRTPSINPGGGRDHWPHGFSTLLAGCGIRGGAVYGGTSPDPRLDSSKPTDDITNVVAVADLHATILSALGVPYDEELYTNVGRPIFRSEGKPIDALLSS</sequence>
<dbReference type="PANTHER" id="PTHR43737">
    <property type="entry name" value="BLL7424 PROTEIN"/>
    <property type="match status" value="1"/>
</dbReference>
<dbReference type="OrthoDB" id="127333at2"/>
<dbReference type="PANTHER" id="PTHR43737:SF1">
    <property type="entry name" value="DUF1501 DOMAIN-CONTAINING PROTEIN"/>
    <property type="match status" value="1"/>
</dbReference>
<evidence type="ECO:0000313" key="1">
    <source>
        <dbReference type="EMBL" id="TWT82129.1"/>
    </source>
</evidence>
<gene>
    <name evidence="1" type="ORF">CA13_35900</name>
</gene>
<dbReference type="InterPro" id="IPR010869">
    <property type="entry name" value="DUF1501"/>
</dbReference>
<evidence type="ECO:0000313" key="2">
    <source>
        <dbReference type="Proteomes" id="UP000315010"/>
    </source>
</evidence>
<dbReference type="AlphaFoldDB" id="A0A5C5Z421"/>
<name>A0A5C5Z421_9BACT</name>